<gene>
    <name evidence="2" type="ORF">GTO91_02290</name>
</gene>
<accession>A0A845L186</accession>
<proteinExistence type="predicted"/>
<keyword evidence="3" id="KW-1185">Reference proteome</keyword>
<dbReference type="Proteomes" id="UP000463470">
    <property type="component" value="Unassembled WGS sequence"/>
</dbReference>
<evidence type="ECO:0000256" key="1">
    <source>
        <dbReference type="SAM" id="MobiDB-lite"/>
    </source>
</evidence>
<reference evidence="2 3" key="1">
    <citation type="submission" date="2020-01" db="EMBL/GenBank/DDBJ databases">
        <title>Whole-genome sequence of Heliobacterium undosum DSM 13378.</title>
        <authorList>
            <person name="Kyndt J.A."/>
            <person name="Meyer T.E."/>
        </authorList>
    </citation>
    <scope>NUCLEOTIDE SEQUENCE [LARGE SCALE GENOMIC DNA]</scope>
    <source>
        <strain evidence="2 3">DSM 13378</strain>
    </source>
</reference>
<dbReference type="EMBL" id="WXEY01000002">
    <property type="protein sequence ID" value="MZP28554.1"/>
    <property type="molecule type" value="Genomic_DNA"/>
</dbReference>
<feature type="region of interest" description="Disordered" evidence="1">
    <location>
        <begin position="85"/>
        <end position="116"/>
    </location>
</feature>
<evidence type="ECO:0000313" key="2">
    <source>
        <dbReference type="EMBL" id="MZP28554.1"/>
    </source>
</evidence>
<organism evidence="2 3">
    <name type="scientific">Heliomicrobium undosum</name>
    <dbReference type="NCBI Taxonomy" id="121734"/>
    <lineage>
        <taxon>Bacteria</taxon>
        <taxon>Bacillati</taxon>
        <taxon>Bacillota</taxon>
        <taxon>Clostridia</taxon>
        <taxon>Eubacteriales</taxon>
        <taxon>Heliobacteriaceae</taxon>
        <taxon>Heliomicrobium</taxon>
    </lineage>
</organism>
<dbReference type="AlphaFoldDB" id="A0A845L186"/>
<evidence type="ECO:0000313" key="3">
    <source>
        <dbReference type="Proteomes" id="UP000463470"/>
    </source>
</evidence>
<comment type="caution">
    <text evidence="2">The sequence shown here is derived from an EMBL/GenBank/DDBJ whole genome shotgun (WGS) entry which is preliminary data.</text>
</comment>
<dbReference type="OrthoDB" id="2083427at2"/>
<dbReference type="RefSeq" id="WP_161254293.1">
    <property type="nucleotide sequence ID" value="NZ_WXEY01000002.1"/>
</dbReference>
<feature type="compositionally biased region" description="Basic and acidic residues" evidence="1">
    <location>
        <begin position="85"/>
        <end position="111"/>
    </location>
</feature>
<name>A0A845L186_9FIRM</name>
<protein>
    <submittedName>
        <fullName evidence="2">Uncharacterized protein</fullName>
    </submittedName>
</protein>
<sequence>MGNYHLAGTEYVTSDPRETILGVALASLIGQQGILSLKTGQHTAIWRSACAIDGVIRREERIEEGHLTVEQVAFQLIPRTFTEEPGLKSDVKAEPEAERDAEVIKDAEGKPQRNPNWEVTLPVDQFVEVEVFPRETNLHFQGYTWSWRPR</sequence>